<feature type="domain" description="PAS" evidence="4">
    <location>
        <begin position="1"/>
        <end position="67"/>
    </location>
</feature>
<evidence type="ECO:0000259" key="4">
    <source>
        <dbReference type="PROSITE" id="PS50112"/>
    </source>
</evidence>
<dbReference type="InterPro" id="IPR000014">
    <property type="entry name" value="PAS"/>
</dbReference>
<dbReference type="NCBIfam" id="TIGR00229">
    <property type="entry name" value="sensory_box"/>
    <property type="match status" value="1"/>
</dbReference>
<dbReference type="CDD" id="cd00130">
    <property type="entry name" value="PAS"/>
    <property type="match status" value="1"/>
</dbReference>
<evidence type="ECO:0000313" key="7">
    <source>
        <dbReference type="Proteomes" id="UP000245124"/>
    </source>
</evidence>
<dbReference type="Proteomes" id="UP000245124">
    <property type="component" value="Unassembled WGS sequence"/>
</dbReference>
<name>A0A2R5FDR0_NOSCO</name>
<keyword evidence="3" id="KW-0157">Chromophore</keyword>
<dbReference type="SMART" id="SM00086">
    <property type="entry name" value="PAC"/>
    <property type="match status" value="1"/>
</dbReference>
<accession>A0A2R5FDR0</accession>
<dbReference type="PANTHER" id="PTHR47429:SF2">
    <property type="entry name" value="PROTEIN TWIN LOV 1"/>
    <property type="match status" value="1"/>
</dbReference>
<keyword evidence="7" id="KW-1185">Reference proteome</keyword>
<protein>
    <submittedName>
        <fullName evidence="6">Multi-sensor hybrid histidine kinase</fullName>
    </submittedName>
</protein>
<gene>
    <name evidence="6" type="ORF">NIES4072_01680</name>
</gene>
<dbReference type="PROSITE" id="PS50113">
    <property type="entry name" value="PAC"/>
    <property type="match status" value="1"/>
</dbReference>
<dbReference type="AlphaFoldDB" id="A0A2R5FDR0"/>
<proteinExistence type="predicted"/>
<comment type="caution">
    <text evidence="6">The sequence shown here is derived from an EMBL/GenBank/DDBJ whole genome shotgun (WGS) entry which is preliminary data.</text>
</comment>
<dbReference type="GO" id="GO:0016301">
    <property type="term" value="F:kinase activity"/>
    <property type="evidence" value="ECO:0007669"/>
    <property type="project" value="UniProtKB-KW"/>
</dbReference>
<evidence type="ECO:0000256" key="3">
    <source>
        <dbReference type="ARBA" id="ARBA00022991"/>
    </source>
</evidence>
<sequence length="134" mass="14976">MCSATSNGIIIADARLAHHPVIYVNPAFEQITGYSTNDVIGQNCRFLQRTDNQQPALNELRLSIQSGTSCKVVLRNYRKDGTEGICETTIISLQDEQGQIATVSINHDITENKRAKVALQRQLHRTLLLEQITQ</sequence>
<keyword evidence="1" id="KW-0285">Flavoprotein</keyword>
<dbReference type="InterPro" id="IPR001610">
    <property type="entry name" value="PAC"/>
</dbReference>
<keyword evidence="6" id="KW-0808">Transferase</keyword>
<dbReference type="SUPFAM" id="SSF55785">
    <property type="entry name" value="PYP-like sensor domain (PAS domain)"/>
    <property type="match status" value="1"/>
</dbReference>
<keyword evidence="6" id="KW-0418">Kinase</keyword>
<dbReference type="InterPro" id="IPR035965">
    <property type="entry name" value="PAS-like_dom_sf"/>
</dbReference>
<dbReference type="EMBL" id="BDUD01000001">
    <property type="protein sequence ID" value="GBG16522.1"/>
    <property type="molecule type" value="Genomic_DNA"/>
</dbReference>
<dbReference type="Pfam" id="PF13426">
    <property type="entry name" value="PAS_9"/>
    <property type="match status" value="1"/>
</dbReference>
<reference evidence="6 7" key="1">
    <citation type="submission" date="2017-06" db="EMBL/GenBank/DDBJ databases">
        <title>Genome sequencing of cyanobaciteial culture collection at National Institute for Environmental Studies (NIES).</title>
        <authorList>
            <person name="Hirose Y."/>
            <person name="Shimura Y."/>
            <person name="Fujisawa T."/>
            <person name="Nakamura Y."/>
            <person name="Kawachi M."/>
        </authorList>
    </citation>
    <scope>NUCLEOTIDE SEQUENCE [LARGE SCALE GENOMIC DNA]</scope>
    <source>
        <strain evidence="6 7">NIES-4072</strain>
    </source>
</reference>
<dbReference type="Gene3D" id="3.30.450.20">
    <property type="entry name" value="PAS domain"/>
    <property type="match status" value="1"/>
</dbReference>
<dbReference type="PROSITE" id="PS50112">
    <property type="entry name" value="PAS"/>
    <property type="match status" value="1"/>
</dbReference>
<organism evidence="6 7">
    <name type="scientific">Nostoc commune NIES-4072</name>
    <dbReference type="NCBI Taxonomy" id="2005467"/>
    <lineage>
        <taxon>Bacteria</taxon>
        <taxon>Bacillati</taxon>
        <taxon>Cyanobacteriota</taxon>
        <taxon>Cyanophyceae</taxon>
        <taxon>Nostocales</taxon>
        <taxon>Nostocaceae</taxon>
        <taxon>Nostoc</taxon>
    </lineage>
</organism>
<evidence type="ECO:0000256" key="1">
    <source>
        <dbReference type="ARBA" id="ARBA00022630"/>
    </source>
</evidence>
<feature type="domain" description="PAC" evidence="5">
    <location>
        <begin position="68"/>
        <end position="121"/>
    </location>
</feature>
<evidence type="ECO:0000313" key="6">
    <source>
        <dbReference type="EMBL" id="GBG16522.1"/>
    </source>
</evidence>
<evidence type="ECO:0000256" key="2">
    <source>
        <dbReference type="ARBA" id="ARBA00022643"/>
    </source>
</evidence>
<dbReference type="PANTHER" id="PTHR47429">
    <property type="entry name" value="PROTEIN TWIN LOV 1"/>
    <property type="match status" value="1"/>
</dbReference>
<keyword evidence="2" id="KW-0288">FMN</keyword>
<dbReference type="InterPro" id="IPR000700">
    <property type="entry name" value="PAS-assoc_C"/>
</dbReference>
<evidence type="ECO:0000259" key="5">
    <source>
        <dbReference type="PROSITE" id="PS50113"/>
    </source>
</evidence>